<dbReference type="InterPro" id="IPR009061">
    <property type="entry name" value="DNA-bd_dom_put_sf"/>
</dbReference>
<dbReference type="Pfam" id="PF07739">
    <property type="entry name" value="TipAS"/>
    <property type="match status" value="1"/>
</dbReference>
<dbReference type="PANTHER" id="PTHR30204">
    <property type="entry name" value="REDOX-CYCLING DRUG-SENSING TRANSCRIPTIONAL ACTIVATOR SOXR"/>
    <property type="match status" value="1"/>
</dbReference>
<dbReference type="Pfam" id="PF13411">
    <property type="entry name" value="MerR_1"/>
    <property type="match status" value="1"/>
</dbReference>
<evidence type="ECO:0000313" key="4">
    <source>
        <dbReference type="Proteomes" id="UP000037977"/>
    </source>
</evidence>
<dbReference type="SUPFAM" id="SSF46955">
    <property type="entry name" value="Putative DNA-binding domain"/>
    <property type="match status" value="1"/>
</dbReference>
<evidence type="ECO:0000259" key="2">
    <source>
        <dbReference type="PROSITE" id="PS50937"/>
    </source>
</evidence>
<dbReference type="PATRIC" id="fig|33935.3.peg.993"/>
<organism evidence="3 4">
    <name type="scientific">Lysinibacillus macroides</name>
    <dbReference type="NCBI Taxonomy" id="33935"/>
    <lineage>
        <taxon>Bacteria</taxon>
        <taxon>Bacillati</taxon>
        <taxon>Bacillota</taxon>
        <taxon>Bacilli</taxon>
        <taxon>Bacillales</taxon>
        <taxon>Bacillaceae</taxon>
        <taxon>Lysinibacillus</taxon>
    </lineage>
</organism>
<dbReference type="AlphaFoldDB" id="A0A0M9DKB5"/>
<feature type="domain" description="HTH merR-type" evidence="2">
    <location>
        <begin position="5"/>
        <end position="74"/>
    </location>
</feature>
<dbReference type="GO" id="GO:0003677">
    <property type="term" value="F:DNA binding"/>
    <property type="evidence" value="ECO:0007669"/>
    <property type="project" value="UniProtKB-KW"/>
</dbReference>
<dbReference type="GO" id="GO:0003700">
    <property type="term" value="F:DNA-binding transcription factor activity"/>
    <property type="evidence" value="ECO:0007669"/>
    <property type="project" value="InterPro"/>
</dbReference>
<dbReference type="InterPro" id="IPR000551">
    <property type="entry name" value="MerR-type_HTH_dom"/>
</dbReference>
<sequence>MEEQTWKIGELAKLTSLTVRTLHHYDQIGLLSPSQLSAKDHRLYSAKDIARLQQIISLKQLGFSLEEIKELLENKSLNHLQIINMQLASVKKQMVLQEELFLKLETIQELLQAQKDVCANQFMKIIEVTNMIEKYFTKEQLEKMKQQTQQFSDEEKQQIDREWLQLIANIRAELAKNTPTNNQKVLQLARQWQALTNQFVAGDQVIIESAERFYAENPNSPLQHDVDKELYLYIQAAMSHI</sequence>
<reference evidence="3 4" key="1">
    <citation type="submission" date="2015-07" db="EMBL/GenBank/DDBJ databases">
        <title>Genome sequencing project for genomic taxonomy and phylogenomics of Bacillus-like bacteria.</title>
        <authorList>
            <person name="Liu B."/>
            <person name="Wang J."/>
            <person name="Zhu Y."/>
            <person name="Liu G."/>
            <person name="Chen Q."/>
            <person name="Chen Z."/>
            <person name="Che J."/>
            <person name="Ge C."/>
            <person name="Shi H."/>
            <person name="Pan Z."/>
            <person name="Liu X."/>
        </authorList>
    </citation>
    <scope>NUCLEOTIDE SEQUENCE [LARGE SCALE GENOMIC DNA]</scope>
    <source>
        <strain evidence="3 4">DSM 54</strain>
    </source>
</reference>
<proteinExistence type="predicted"/>
<dbReference type="InterPro" id="IPR012925">
    <property type="entry name" value="TipAS_dom"/>
</dbReference>
<dbReference type="InterPro" id="IPR047057">
    <property type="entry name" value="MerR_fam"/>
</dbReference>
<evidence type="ECO:0000256" key="1">
    <source>
        <dbReference type="ARBA" id="ARBA00023125"/>
    </source>
</evidence>
<dbReference type="EMBL" id="LGCI01000005">
    <property type="protein sequence ID" value="KOY83168.1"/>
    <property type="molecule type" value="Genomic_DNA"/>
</dbReference>
<keyword evidence="4" id="KW-1185">Reference proteome</keyword>
<dbReference type="PANTHER" id="PTHR30204:SF90">
    <property type="entry name" value="HTH-TYPE TRANSCRIPTIONAL ACTIVATOR MTA"/>
    <property type="match status" value="1"/>
</dbReference>
<dbReference type="Gene3D" id="1.10.1660.10">
    <property type="match status" value="1"/>
</dbReference>
<protein>
    <recommendedName>
        <fullName evidence="2">HTH merR-type domain-containing protein</fullName>
    </recommendedName>
</protein>
<dbReference type="PRINTS" id="PR00040">
    <property type="entry name" value="HTHMERR"/>
</dbReference>
<name>A0A0M9DKB5_9BACI</name>
<comment type="caution">
    <text evidence="3">The sequence shown here is derived from an EMBL/GenBank/DDBJ whole genome shotgun (WGS) entry which is preliminary data.</text>
</comment>
<dbReference type="STRING" id="33935.ADM90_07710"/>
<keyword evidence="1" id="KW-0238">DNA-binding</keyword>
<dbReference type="SMART" id="SM00422">
    <property type="entry name" value="HTH_MERR"/>
    <property type="match status" value="1"/>
</dbReference>
<dbReference type="PROSITE" id="PS00552">
    <property type="entry name" value="HTH_MERR_1"/>
    <property type="match status" value="1"/>
</dbReference>
<accession>A0A0M9DKB5</accession>
<evidence type="ECO:0000313" key="3">
    <source>
        <dbReference type="EMBL" id="KOY83168.1"/>
    </source>
</evidence>
<gene>
    <name evidence="3" type="ORF">ADM90_07710</name>
</gene>
<dbReference type="PROSITE" id="PS50937">
    <property type="entry name" value="HTH_MERR_2"/>
    <property type="match status" value="1"/>
</dbReference>
<dbReference type="Proteomes" id="UP000037977">
    <property type="component" value="Unassembled WGS sequence"/>
</dbReference>
<dbReference type="RefSeq" id="WP_053994409.1">
    <property type="nucleotide sequence ID" value="NZ_CP065643.1"/>
</dbReference>